<keyword evidence="3 7" id="KW-0081">Bacteriolytic enzyme</keyword>
<accession>A0A2U1TMS4</accession>
<dbReference type="InterPro" id="IPR034690">
    <property type="entry name" value="Endolysin_T4_type"/>
</dbReference>
<dbReference type="GO" id="GO:0003796">
    <property type="term" value="F:lysozyme activity"/>
    <property type="evidence" value="ECO:0007669"/>
    <property type="project" value="UniProtKB-EC"/>
</dbReference>
<dbReference type="AlphaFoldDB" id="A0A2U1TMS4"/>
<evidence type="ECO:0000256" key="5">
    <source>
        <dbReference type="ARBA" id="ARBA00023200"/>
    </source>
</evidence>
<organism evidence="8 9">
    <name type="scientific">Brenneria roseae subsp. americana</name>
    <dbReference type="NCBI Taxonomy" id="1508507"/>
    <lineage>
        <taxon>Bacteria</taxon>
        <taxon>Pseudomonadati</taxon>
        <taxon>Pseudomonadota</taxon>
        <taxon>Gammaproteobacteria</taxon>
        <taxon>Enterobacterales</taxon>
        <taxon>Pectobacteriaceae</taxon>
        <taxon>Brenneria</taxon>
    </lineage>
</organism>
<dbReference type="GO" id="GO:0016998">
    <property type="term" value="P:cell wall macromolecule catabolic process"/>
    <property type="evidence" value="ECO:0007669"/>
    <property type="project" value="InterPro"/>
</dbReference>
<dbReference type="SUPFAM" id="SSF53955">
    <property type="entry name" value="Lysozyme-like"/>
    <property type="match status" value="1"/>
</dbReference>
<name>A0A2U1TMS4_9GAMM</name>
<dbReference type="InterPro" id="IPR051018">
    <property type="entry name" value="Bacteriophage_GH24"/>
</dbReference>
<dbReference type="GO" id="GO:0042742">
    <property type="term" value="P:defense response to bacterium"/>
    <property type="evidence" value="ECO:0007669"/>
    <property type="project" value="UniProtKB-KW"/>
</dbReference>
<evidence type="ECO:0000256" key="2">
    <source>
        <dbReference type="ARBA" id="ARBA00022529"/>
    </source>
</evidence>
<proteinExistence type="inferred from homology"/>
<evidence type="ECO:0000256" key="7">
    <source>
        <dbReference type="RuleBase" id="RU003788"/>
    </source>
</evidence>
<dbReference type="Pfam" id="PF00959">
    <property type="entry name" value="Phage_lysozyme"/>
    <property type="match status" value="1"/>
</dbReference>
<dbReference type="RefSeq" id="WP_109055422.1">
    <property type="nucleotide sequence ID" value="NZ_QDKJ01000013.1"/>
</dbReference>
<evidence type="ECO:0000256" key="6">
    <source>
        <dbReference type="ARBA" id="ARBA00023295"/>
    </source>
</evidence>
<dbReference type="InterPro" id="IPR023347">
    <property type="entry name" value="Lysozyme_dom_sf"/>
</dbReference>
<keyword evidence="5" id="KW-1035">Host cytoplasm</keyword>
<keyword evidence="4 7" id="KW-0378">Hydrolase</keyword>
<gene>
    <name evidence="8" type="ORF">B4923_16280</name>
</gene>
<dbReference type="HAMAP" id="MF_04110">
    <property type="entry name" value="ENDOLYSIN_T4"/>
    <property type="match status" value="1"/>
</dbReference>
<dbReference type="OrthoDB" id="8141296at2"/>
<dbReference type="GO" id="GO:0031640">
    <property type="term" value="P:killing of cells of another organism"/>
    <property type="evidence" value="ECO:0007669"/>
    <property type="project" value="UniProtKB-KW"/>
</dbReference>
<keyword evidence="9" id="KW-1185">Reference proteome</keyword>
<comment type="caution">
    <text evidence="8">The sequence shown here is derived from an EMBL/GenBank/DDBJ whole genome shotgun (WGS) entry which is preliminary data.</text>
</comment>
<dbReference type="CDD" id="cd00737">
    <property type="entry name" value="lyz_endolysin_autolysin"/>
    <property type="match status" value="1"/>
</dbReference>
<keyword evidence="6 7" id="KW-0326">Glycosidase</keyword>
<dbReference type="EMBL" id="QDKJ01000013">
    <property type="protein sequence ID" value="PWC10676.1"/>
    <property type="molecule type" value="Genomic_DNA"/>
</dbReference>
<evidence type="ECO:0000313" key="8">
    <source>
        <dbReference type="EMBL" id="PWC10676.1"/>
    </source>
</evidence>
<evidence type="ECO:0000256" key="4">
    <source>
        <dbReference type="ARBA" id="ARBA00022801"/>
    </source>
</evidence>
<comment type="catalytic activity">
    <reaction evidence="1 7">
        <text>Hydrolysis of (1-&gt;4)-beta-linkages between N-acetylmuramic acid and N-acetyl-D-glucosamine residues in a peptidoglycan and between N-acetyl-D-glucosamine residues in chitodextrins.</text>
        <dbReference type="EC" id="3.2.1.17"/>
    </reaction>
</comment>
<dbReference type="Gene3D" id="1.10.530.40">
    <property type="match status" value="1"/>
</dbReference>
<evidence type="ECO:0000313" key="9">
    <source>
        <dbReference type="Proteomes" id="UP000245138"/>
    </source>
</evidence>
<sequence length="144" mass="15562">MKISANGISLIKRFEGCKLTAYPDPGTGGKPWTIGYGHTLGVQPGDVITQPQAEQFLRDDLASVYLNIDTNVKTALTQGQFDALCSFIFNLGAGNFVKSTLLKKLNAGDTAGAADEFLKWNRAGGRILPGLTRRRAAERDLFLS</sequence>
<protein>
    <recommendedName>
        <fullName evidence="7">Lysozyme</fullName>
        <ecNumber evidence="7">3.2.1.17</ecNumber>
    </recommendedName>
</protein>
<dbReference type="Proteomes" id="UP000245138">
    <property type="component" value="Unassembled WGS sequence"/>
</dbReference>
<dbReference type="EC" id="3.2.1.17" evidence="7"/>
<reference evidence="8 9" key="1">
    <citation type="submission" date="2018-04" db="EMBL/GenBank/DDBJ databases">
        <title>Brenneria corticis sp.nov.</title>
        <authorList>
            <person name="Li Y."/>
        </authorList>
    </citation>
    <scope>NUCLEOTIDE SEQUENCE [LARGE SCALE GENOMIC DNA]</scope>
    <source>
        <strain evidence="8 9">LMG 27715</strain>
    </source>
</reference>
<evidence type="ECO:0000256" key="1">
    <source>
        <dbReference type="ARBA" id="ARBA00000632"/>
    </source>
</evidence>
<comment type="similarity">
    <text evidence="7">Belongs to the glycosyl hydrolase 24 family.</text>
</comment>
<keyword evidence="2 7" id="KW-0929">Antimicrobial</keyword>
<dbReference type="InterPro" id="IPR002196">
    <property type="entry name" value="Glyco_hydro_24"/>
</dbReference>
<dbReference type="InterPro" id="IPR033907">
    <property type="entry name" value="Endolysin_autolysin"/>
</dbReference>
<evidence type="ECO:0000256" key="3">
    <source>
        <dbReference type="ARBA" id="ARBA00022638"/>
    </source>
</evidence>
<dbReference type="InterPro" id="IPR023346">
    <property type="entry name" value="Lysozyme-like_dom_sf"/>
</dbReference>
<dbReference type="PANTHER" id="PTHR38107:SF3">
    <property type="entry name" value="LYSOZYME RRRD-RELATED"/>
    <property type="match status" value="1"/>
</dbReference>
<dbReference type="PANTHER" id="PTHR38107">
    <property type="match status" value="1"/>
</dbReference>
<dbReference type="GO" id="GO:0009253">
    <property type="term" value="P:peptidoglycan catabolic process"/>
    <property type="evidence" value="ECO:0007669"/>
    <property type="project" value="InterPro"/>
</dbReference>